<reference evidence="1 2" key="1">
    <citation type="journal article" date="2018" name="IMA Fungus">
        <title>IMA Genome-F 10: Nine draft genome sequences of Claviceps purpurea s.lat., including C. arundinis, C. humidiphila, and C. cf. spartinae, pseudomolecules for the pitch canker pathogen Fusarium circinatum, draft genome of Davidsoniella eucalypti, Grosmannia galeiformis, Quambalaria eucalypti, and Teratosphaeria destructans.</title>
        <authorList>
            <person name="Wingfield B.D."/>
            <person name="Liu M."/>
            <person name="Nguyen H.D."/>
            <person name="Lane F.A."/>
            <person name="Morgan S.W."/>
            <person name="De Vos L."/>
            <person name="Wilken P.M."/>
            <person name="Duong T.A."/>
            <person name="Aylward J."/>
            <person name="Coetzee M.P."/>
            <person name="Dadej K."/>
            <person name="De Beer Z.W."/>
            <person name="Findlay W."/>
            <person name="Havenga M."/>
            <person name="Kolarik M."/>
            <person name="Menzies J.G."/>
            <person name="Naidoo K."/>
            <person name="Pochopski O."/>
            <person name="Shoukouhi P."/>
            <person name="Santana Q.C."/>
            <person name="Seifert K.A."/>
            <person name="Soal N."/>
            <person name="Steenkamp E.T."/>
            <person name="Tatham C.T."/>
            <person name="van der Nest M.A."/>
            <person name="Wingfield M.J."/>
        </authorList>
    </citation>
    <scope>NUCLEOTIDE SEQUENCE [LARGE SCALE GENOMIC DNA]</scope>
    <source>
        <strain evidence="1">CMW44962</strain>
    </source>
</reference>
<comment type="caution">
    <text evidence="1">The sequence shown here is derived from an EMBL/GenBank/DDBJ whole genome shotgun (WGS) entry which is preliminary data.</text>
</comment>
<accession>A0A9W7SYJ2</accession>
<dbReference type="OrthoDB" id="496981at2759"/>
<dbReference type="GO" id="GO:0016791">
    <property type="term" value="F:phosphatase activity"/>
    <property type="evidence" value="ECO:0007669"/>
    <property type="project" value="TreeGrafter"/>
</dbReference>
<proteinExistence type="predicted"/>
<dbReference type="SMART" id="SM00855">
    <property type="entry name" value="PGAM"/>
    <property type="match status" value="1"/>
</dbReference>
<dbReference type="InterPro" id="IPR050275">
    <property type="entry name" value="PGM_Phosphatase"/>
</dbReference>
<name>A0A9W7SYJ2_9PEZI</name>
<evidence type="ECO:0000313" key="1">
    <source>
        <dbReference type="EMBL" id="KAH9841202.1"/>
    </source>
</evidence>
<evidence type="ECO:0000313" key="2">
    <source>
        <dbReference type="Proteomes" id="UP001138500"/>
    </source>
</evidence>
<protein>
    <submittedName>
        <fullName evidence="1">Phosphoglycerate mutase family</fullName>
    </submittedName>
</protein>
<dbReference type="PANTHER" id="PTHR48100:SF54">
    <property type="entry name" value="PHOSPHATASE SPAC5H10.03-RELATED"/>
    <property type="match status" value="1"/>
</dbReference>
<dbReference type="Pfam" id="PF00300">
    <property type="entry name" value="His_Phos_1"/>
    <property type="match status" value="1"/>
</dbReference>
<dbReference type="AlphaFoldDB" id="A0A9W7SYJ2"/>
<dbReference type="InterPro" id="IPR029033">
    <property type="entry name" value="His_PPase_superfam"/>
</dbReference>
<dbReference type="SUPFAM" id="SSF53254">
    <property type="entry name" value="Phosphoglycerate mutase-like"/>
    <property type="match status" value="1"/>
</dbReference>
<gene>
    <name evidence="1" type="ORF">Tdes44962_MAKER07868</name>
</gene>
<reference evidence="1 2" key="2">
    <citation type="journal article" date="2021" name="Curr. Genet.">
        <title>Genetic response to nitrogen starvation in the aggressive Eucalyptus foliar pathogen Teratosphaeria destructans.</title>
        <authorList>
            <person name="Havenga M."/>
            <person name="Wingfield B.D."/>
            <person name="Wingfield M.J."/>
            <person name="Dreyer L.L."/>
            <person name="Roets F."/>
            <person name="Aylward J."/>
        </authorList>
    </citation>
    <scope>NUCLEOTIDE SEQUENCE [LARGE SCALE GENOMIC DNA]</scope>
    <source>
        <strain evidence="1">CMW44962</strain>
    </source>
</reference>
<dbReference type="GO" id="GO:0005737">
    <property type="term" value="C:cytoplasm"/>
    <property type="evidence" value="ECO:0007669"/>
    <property type="project" value="TreeGrafter"/>
</dbReference>
<dbReference type="EMBL" id="RIBY02000535">
    <property type="protein sequence ID" value="KAH9841202.1"/>
    <property type="molecule type" value="Genomic_DNA"/>
</dbReference>
<sequence>MAPNSRIILTRHAQAEHNVDLDYSIPDAPLTPLGKKQAATLAPQIPQLQHDADLIVTSPLRRTLQTTRLGFAPALRRLGIENVVCLPQAQECNDLPCDTGSPRHVLEADAEFAGFDLSNLPDDWTSKRGVWAADPPALAARARWVRRWLRDRPEQTIVLVAHGDILRHITAGPDGPSAYPWKNAEARVFGFEGGSVETDECFLDGERVVAAAGGYAPTSTEGDLRHAEVLGSL</sequence>
<organism evidence="1 2">
    <name type="scientific">Teratosphaeria destructans</name>
    <dbReference type="NCBI Taxonomy" id="418781"/>
    <lineage>
        <taxon>Eukaryota</taxon>
        <taxon>Fungi</taxon>
        <taxon>Dikarya</taxon>
        <taxon>Ascomycota</taxon>
        <taxon>Pezizomycotina</taxon>
        <taxon>Dothideomycetes</taxon>
        <taxon>Dothideomycetidae</taxon>
        <taxon>Mycosphaerellales</taxon>
        <taxon>Teratosphaeriaceae</taxon>
        <taxon>Teratosphaeria</taxon>
    </lineage>
</organism>
<dbReference type="PANTHER" id="PTHR48100">
    <property type="entry name" value="BROAD-SPECIFICITY PHOSPHATASE YOR283W-RELATED"/>
    <property type="match status" value="1"/>
</dbReference>
<keyword evidence="2" id="KW-1185">Reference proteome</keyword>
<dbReference type="Proteomes" id="UP001138500">
    <property type="component" value="Unassembled WGS sequence"/>
</dbReference>
<dbReference type="CDD" id="cd07067">
    <property type="entry name" value="HP_PGM_like"/>
    <property type="match status" value="1"/>
</dbReference>
<dbReference type="InterPro" id="IPR013078">
    <property type="entry name" value="His_Pase_superF_clade-1"/>
</dbReference>
<dbReference type="Gene3D" id="3.40.50.1240">
    <property type="entry name" value="Phosphoglycerate mutase-like"/>
    <property type="match status" value="1"/>
</dbReference>